<organism evidence="3 4">
    <name type="scientific">Alteromonas alba</name>
    <dbReference type="NCBI Taxonomy" id="2079529"/>
    <lineage>
        <taxon>Bacteria</taxon>
        <taxon>Pseudomonadati</taxon>
        <taxon>Pseudomonadota</taxon>
        <taxon>Gammaproteobacteria</taxon>
        <taxon>Alteromonadales</taxon>
        <taxon>Alteromonadaceae</taxon>
        <taxon>Alteromonas/Salinimonas group</taxon>
        <taxon>Alteromonas</taxon>
    </lineage>
</organism>
<proteinExistence type="predicted"/>
<feature type="transmembrane region" description="Helical" evidence="1">
    <location>
        <begin position="12"/>
        <end position="32"/>
    </location>
</feature>
<keyword evidence="1" id="KW-0812">Transmembrane</keyword>
<keyword evidence="1" id="KW-0472">Membrane</keyword>
<accession>A0A2S9VD85</accession>
<dbReference type="InterPro" id="IPR003848">
    <property type="entry name" value="DUF218"/>
</dbReference>
<evidence type="ECO:0000313" key="4">
    <source>
        <dbReference type="Proteomes" id="UP000238949"/>
    </source>
</evidence>
<dbReference type="CDD" id="cd06259">
    <property type="entry name" value="YdcF-like"/>
    <property type="match status" value="1"/>
</dbReference>
<dbReference type="OrthoDB" id="9809813at2"/>
<keyword evidence="4" id="KW-1185">Reference proteome</keyword>
<dbReference type="RefSeq" id="WP_105933887.1">
    <property type="nucleotide sequence ID" value="NZ_PVNP01000051.1"/>
</dbReference>
<evidence type="ECO:0000259" key="2">
    <source>
        <dbReference type="Pfam" id="PF02698"/>
    </source>
</evidence>
<dbReference type="Pfam" id="PF02698">
    <property type="entry name" value="DUF218"/>
    <property type="match status" value="1"/>
</dbReference>
<dbReference type="PROSITE" id="PS51257">
    <property type="entry name" value="PROKAR_LIPOPROTEIN"/>
    <property type="match status" value="1"/>
</dbReference>
<name>A0A2S9VD85_9ALTE</name>
<dbReference type="EMBL" id="PVNP01000051">
    <property type="protein sequence ID" value="PRO74417.1"/>
    <property type="molecule type" value="Genomic_DNA"/>
</dbReference>
<protein>
    <recommendedName>
        <fullName evidence="2">DUF218 domain-containing protein</fullName>
    </recommendedName>
</protein>
<evidence type="ECO:0000256" key="1">
    <source>
        <dbReference type="SAM" id="Phobius"/>
    </source>
</evidence>
<gene>
    <name evidence="3" type="ORF">C6Y40_06540</name>
</gene>
<reference evidence="4" key="1">
    <citation type="journal article" date="2020" name="Int. J. Syst. Evol. Microbiol.">
        <title>Alteromonas alba sp. nov., a marine bacterium isolated from the seawater of the West Pacific Ocean.</title>
        <authorList>
            <person name="Sun C."/>
            <person name="Wu Y.-H."/>
            <person name="Xamxidin M."/>
            <person name="Cheng H."/>
            <person name="Xu X.-W."/>
        </authorList>
    </citation>
    <scope>NUCLEOTIDE SEQUENCE [LARGE SCALE GENOMIC DNA]</scope>
    <source>
        <strain evidence="4">190</strain>
    </source>
</reference>
<sequence>MDADTLKFIVKQLISPVVLFFVLLLAAMACHFSKKLSRYTYPIFISGCTWLLLASQYTFSNWLLAPLEYAYPPVKKSDKAWHHVEYIFTPGCYYYGKNLPEASNWHQCSLTRLTQTAIMSVYKNKPVIVTGGNFLRDKNIAYAEKAKGFLSNLVTSSVTALPVGHNTEQELQALFQLTGDVPIAIVTSATHMRRLVYQARQIGFNHLVPVPVEHLSPPTYEVTLNIPSIASIYHTERALYEYIGLLHETGDWPIK</sequence>
<evidence type="ECO:0000313" key="3">
    <source>
        <dbReference type="EMBL" id="PRO74417.1"/>
    </source>
</evidence>
<dbReference type="AlphaFoldDB" id="A0A2S9VD85"/>
<comment type="caution">
    <text evidence="3">The sequence shown here is derived from an EMBL/GenBank/DDBJ whole genome shotgun (WGS) entry which is preliminary data.</text>
</comment>
<dbReference type="Proteomes" id="UP000238949">
    <property type="component" value="Unassembled WGS sequence"/>
</dbReference>
<keyword evidence="1" id="KW-1133">Transmembrane helix</keyword>
<feature type="domain" description="DUF218" evidence="2">
    <location>
        <begin position="112"/>
        <end position="244"/>
    </location>
</feature>